<feature type="transmembrane region" description="Helical" evidence="1">
    <location>
        <begin position="487"/>
        <end position="507"/>
    </location>
</feature>
<dbReference type="EMBL" id="LS483447">
    <property type="protein sequence ID" value="SQH73966.1"/>
    <property type="molecule type" value="Genomic_DNA"/>
</dbReference>
<dbReference type="InterPro" id="IPR048389">
    <property type="entry name" value="YciQ-like_C"/>
</dbReference>
<evidence type="ECO:0000259" key="3">
    <source>
        <dbReference type="Pfam" id="PF09972"/>
    </source>
</evidence>
<sequence>MKDAMRRYSLLLLLALLSVWSIQAAEESEINDIGGETEQIYRFHADLHINTKGHLTVTETIRIYAKGDSFKRGIVRSLPTIRNINGSTIRVGYDVLSVKKNGQEENYLTKSGNIAETYDIYVGEEDVLLSPGVYEYEITYKTTNQIGFFDQYDEIYWNVNGFGWSLGMAHVSATVFLPRGAEAMQNSCYTGELGSTASDCRSQLMDNGAMYFEANHLREGENLTIAVGFTKGIIQYSLWDKIMGPYRNYIFSSLFSLLFFLFLFISWRIYGRDPKKGTVYPLYSPPYNLSPGAISCAVDKRNLPRAISAAITNLCVKGYINISETREGGLFKKRQVMLLRTDKEEELNLPKEEKLILSSLFFSSDSFSFSSKPSSSLFKIFTSFGEKVFEKQRNLVDENMGSGWRTTAIFLWIVWFFIDISYLSRISWPFLFHSICFSIIFLILASIISRIFGYRYTPKKYVYDRIFVFGLVLYCGIAAYWSNIPLWNVVINEINIAMLCTYCLLIGRRSKEYRELLTQIEGFKMYLGTAERNQLEAFNPPKVTPAVFEQYLPYAIALDIADVWGKHFQSLLQKSNISETDQPAFTWAINGRRFSSADIPLLLSLVSNINSSVYSASLSSPNSSGGRTYSRGIGGGSSSSYSGSGGGGFSGGGGGGGGGGGW</sequence>
<proteinExistence type="predicted"/>
<gene>
    <name evidence="5" type="ORF">NCTC12858_01847</name>
</gene>
<dbReference type="AlphaFoldDB" id="A0A2X4PJ27"/>
<organism evidence="5 6">
    <name type="scientific">Porphyromonas crevioricanis</name>
    <dbReference type="NCBI Taxonomy" id="393921"/>
    <lineage>
        <taxon>Bacteria</taxon>
        <taxon>Pseudomonadati</taxon>
        <taxon>Bacteroidota</taxon>
        <taxon>Bacteroidia</taxon>
        <taxon>Bacteroidales</taxon>
        <taxon>Porphyromonadaceae</taxon>
        <taxon>Porphyromonas</taxon>
    </lineage>
</organism>
<feature type="domain" description="Predicted membrane protein YciQ-like C-terminal" evidence="4">
    <location>
        <begin position="282"/>
        <end position="568"/>
    </location>
</feature>
<dbReference type="Pfam" id="PF09972">
    <property type="entry name" value="DUF2207"/>
    <property type="match status" value="1"/>
</dbReference>
<feature type="transmembrane region" description="Helical" evidence="1">
    <location>
        <begin position="249"/>
        <end position="270"/>
    </location>
</feature>
<evidence type="ECO:0000256" key="2">
    <source>
        <dbReference type="SAM" id="SignalP"/>
    </source>
</evidence>
<feature type="transmembrane region" description="Helical" evidence="1">
    <location>
        <begin position="403"/>
        <end position="424"/>
    </location>
</feature>
<feature type="signal peptide" evidence="2">
    <location>
        <begin position="1"/>
        <end position="24"/>
    </location>
</feature>
<dbReference type="RefSeq" id="WP_023939698.1">
    <property type="nucleotide sequence ID" value="NZ_LS483447.1"/>
</dbReference>
<dbReference type="Proteomes" id="UP000249300">
    <property type="component" value="Chromosome 1"/>
</dbReference>
<feature type="transmembrane region" description="Helical" evidence="1">
    <location>
        <begin position="461"/>
        <end position="481"/>
    </location>
</feature>
<feature type="domain" description="DUF2207" evidence="3">
    <location>
        <begin position="40"/>
        <end position="229"/>
    </location>
</feature>
<dbReference type="KEGG" id="pcre:NCTC12858_01847"/>
<evidence type="ECO:0000259" key="4">
    <source>
        <dbReference type="Pfam" id="PF20990"/>
    </source>
</evidence>
<keyword evidence="1" id="KW-0472">Membrane</keyword>
<name>A0A2X4PJ27_9PORP</name>
<keyword evidence="2" id="KW-0732">Signal</keyword>
<feature type="transmembrane region" description="Helical" evidence="1">
    <location>
        <begin position="430"/>
        <end position="449"/>
    </location>
</feature>
<evidence type="ECO:0000313" key="6">
    <source>
        <dbReference type="Proteomes" id="UP000249300"/>
    </source>
</evidence>
<evidence type="ECO:0000313" key="5">
    <source>
        <dbReference type="EMBL" id="SQH73966.1"/>
    </source>
</evidence>
<protein>
    <submittedName>
        <fullName evidence="5">Predicted membrane protein (DUF2207)</fullName>
    </submittedName>
</protein>
<evidence type="ECO:0000256" key="1">
    <source>
        <dbReference type="SAM" id="Phobius"/>
    </source>
</evidence>
<feature type="chain" id="PRO_5016095431" evidence="2">
    <location>
        <begin position="25"/>
        <end position="662"/>
    </location>
</feature>
<reference evidence="5 6" key="1">
    <citation type="submission" date="2018-06" db="EMBL/GenBank/DDBJ databases">
        <authorList>
            <consortium name="Pathogen Informatics"/>
            <person name="Doyle S."/>
        </authorList>
    </citation>
    <scope>NUCLEOTIDE SEQUENCE [LARGE SCALE GENOMIC DNA]</scope>
    <source>
        <strain evidence="5 6">NCTC12858</strain>
    </source>
</reference>
<dbReference type="InterPro" id="IPR018702">
    <property type="entry name" value="DUF2207"/>
</dbReference>
<keyword evidence="1" id="KW-1133">Transmembrane helix</keyword>
<keyword evidence="1" id="KW-0812">Transmembrane</keyword>
<dbReference type="Pfam" id="PF20990">
    <property type="entry name" value="DUF2207_C"/>
    <property type="match status" value="1"/>
</dbReference>
<keyword evidence="6" id="KW-1185">Reference proteome</keyword>
<accession>A0A2X4PJ27</accession>